<protein>
    <submittedName>
        <fullName evidence="2">Uncharacterized protein</fullName>
    </submittedName>
</protein>
<dbReference type="AlphaFoldDB" id="A0AA40I813"/>
<feature type="compositionally biased region" description="Basic and acidic residues" evidence="1">
    <location>
        <begin position="29"/>
        <end position="51"/>
    </location>
</feature>
<evidence type="ECO:0000313" key="3">
    <source>
        <dbReference type="Proteomes" id="UP001177744"/>
    </source>
</evidence>
<dbReference type="EMBL" id="JAULJE010000003">
    <property type="protein sequence ID" value="KAK1344748.1"/>
    <property type="molecule type" value="Genomic_DNA"/>
</dbReference>
<reference evidence="2" key="1">
    <citation type="submission" date="2023-06" db="EMBL/GenBank/DDBJ databases">
        <title>Reference genome for the Northern bat (Eptesicus nilssonii), a most northern bat species.</title>
        <authorList>
            <person name="Laine V.N."/>
            <person name="Pulliainen A.T."/>
            <person name="Lilley T.M."/>
        </authorList>
    </citation>
    <scope>NUCLEOTIDE SEQUENCE</scope>
    <source>
        <strain evidence="2">BLF_Eptnil</strain>
        <tissue evidence="2">Kidney</tissue>
    </source>
</reference>
<keyword evidence="3" id="KW-1185">Reference proteome</keyword>
<evidence type="ECO:0000313" key="2">
    <source>
        <dbReference type="EMBL" id="KAK1344748.1"/>
    </source>
</evidence>
<feature type="region of interest" description="Disordered" evidence="1">
    <location>
        <begin position="131"/>
        <end position="150"/>
    </location>
</feature>
<organism evidence="2 3">
    <name type="scientific">Cnephaeus nilssonii</name>
    <name type="common">Northern bat</name>
    <name type="synonym">Eptesicus nilssonii</name>
    <dbReference type="NCBI Taxonomy" id="3371016"/>
    <lineage>
        <taxon>Eukaryota</taxon>
        <taxon>Metazoa</taxon>
        <taxon>Chordata</taxon>
        <taxon>Craniata</taxon>
        <taxon>Vertebrata</taxon>
        <taxon>Euteleostomi</taxon>
        <taxon>Mammalia</taxon>
        <taxon>Eutheria</taxon>
        <taxon>Laurasiatheria</taxon>
        <taxon>Chiroptera</taxon>
        <taxon>Yangochiroptera</taxon>
        <taxon>Vespertilionidae</taxon>
        <taxon>Cnephaeus</taxon>
    </lineage>
</organism>
<comment type="caution">
    <text evidence="2">The sequence shown here is derived from an EMBL/GenBank/DDBJ whole genome shotgun (WGS) entry which is preliminary data.</text>
</comment>
<dbReference type="Proteomes" id="UP001177744">
    <property type="component" value="Unassembled WGS sequence"/>
</dbReference>
<proteinExistence type="predicted"/>
<gene>
    <name evidence="2" type="ORF">QTO34_013446</name>
</gene>
<accession>A0AA40I813</accession>
<evidence type="ECO:0000256" key="1">
    <source>
        <dbReference type="SAM" id="MobiDB-lite"/>
    </source>
</evidence>
<sequence>MVEKGGCEDGPAFRMLTFLVQPVTRKPHAPQEPEELRSLKDQRRELPESRRRPQPAGGGVDAQGSLSNGLLGDVVPSTQSSACAVPFPGELRADFRCQKPAELGTPGPLWEVWPRGGPRDLGCWAPRSSSGLPAGGVRAPRQKPKGACTPEKCCGEPGRLHPLPAPPPLSSAQARLPGIEHGTPAVRVPACRVLPSDPGACVQMLAQLPQGIPLGD</sequence>
<name>A0AA40I813_CNENI</name>
<feature type="region of interest" description="Disordered" evidence="1">
    <location>
        <begin position="22"/>
        <end position="73"/>
    </location>
</feature>